<organism evidence="2 3">
    <name type="scientific">Fusarium solani</name>
    <name type="common">Filamentous fungus</name>
    <dbReference type="NCBI Taxonomy" id="169388"/>
    <lineage>
        <taxon>Eukaryota</taxon>
        <taxon>Fungi</taxon>
        <taxon>Dikarya</taxon>
        <taxon>Ascomycota</taxon>
        <taxon>Pezizomycotina</taxon>
        <taxon>Sordariomycetes</taxon>
        <taxon>Hypocreomycetidae</taxon>
        <taxon>Hypocreales</taxon>
        <taxon>Nectriaceae</taxon>
        <taxon>Fusarium</taxon>
        <taxon>Fusarium solani species complex</taxon>
    </lineage>
</organism>
<evidence type="ECO:0000256" key="1">
    <source>
        <dbReference type="SAM" id="Phobius"/>
    </source>
</evidence>
<keyword evidence="1" id="KW-0472">Membrane</keyword>
<feature type="transmembrane region" description="Helical" evidence="1">
    <location>
        <begin position="6"/>
        <end position="25"/>
    </location>
</feature>
<feature type="transmembrane region" description="Helical" evidence="1">
    <location>
        <begin position="97"/>
        <end position="124"/>
    </location>
</feature>
<keyword evidence="1" id="KW-0812">Transmembrane</keyword>
<dbReference type="EMBL" id="JAGTJS010000002">
    <property type="protein sequence ID" value="KAH7274184.1"/>
    <property type="molecule type" value="Genomic_DNA"/>
</dbReference>
<dbReference type="Proteomes" id="UP000736672">
    <property type="component" value="Unassembled WGS sequence"/>
</dbReference>
<dbReference type="AlphaFoldDB" id="A0A9P9L4N8"/>
<evidence type="ECO:0000313" key="3">
    <source>
        <dbReference type="Proteomes" id="UP000736672"/>
    </source>
</evidence>
<reference evidence="2" key="1">
    <citation type="journal article" date="2021" name="Nat. Commun.">
        <title>Genetic determinants of endophytism in the Arabidopsis root mycobiome.</title>
        <authorList>
            <person name="Mesny F."/>
            <person name="Miyauchi S."/>
            <person name="Thiergart T."/>
            <person name="Pickel B."/>
            <person name="Atanasova L."/>
            <person name="Karlsson M."/>
            <person name="Huettel B."/>
            <person name="Barry K.W."/>
            <person name="Haridas S."/>
            <person name="Chen C."/>
            <person name="Bauer D."/>
            <person name="Andreopoulos W."/>
            <person name="Pangilinan J."/>
            <person name="LaButti K."/>
            <person name="Riley R."/>
            <person name="Lipzen A."/>
            <person name="Clum A."/>
            <person name="Drula E."/>
            <person name="Henrissat B."/>
            <person name="Kohler A."/>
            <person name="Grigoriev I.V."/>
            <person name="Martin F.M."/>
            <person name="Hacquard S."/>
        </authorList>
    </citation>
    <scope>NUCLEOTIDE SEQUENCE</scope>
    <source>
        <strain evidence="2">FSSC 5 MPI-SDFR-AT-0091</strain>
    </source>
</reference>
<keyword evidence="1" id="KW-1133">Transmembrane helix</keyword>
<keyword evidence="3" id="KW-1185">Reference proteome</keyword>
<evidence type="ECO:0000313" key="2">
    <source>
        <dbReference type="EMBL" id="KAH7274184.1"/>
    </source>
</evidence>
<gene>
    <name evidence="2" type="ORF">B0J15DRAFT_459235</name>
</gene>
<protein>
    <submittedName>
        <fullName evidence="2">Uncharacterized protein</fullName>
    </submittedName>
</protein>
<accession>A0A9P9L4N8</accession>
<feature type="transmembrane region" description="Helical" evidence="1">
    <location>
        <begin position="72"/>
        <end position="91"/>
    </location>
</feature>
<dbReference type="OrthoDB" id="5137762at2759"/>
<comment type="caution">
    <text evidence="2">The sequence shown here is derived from an EMBL/GenBank/DDBJ whole genome shotgun (WGS) entry which is preliminary data.</text>
</comment>
<sequence length="203" mass="23319">MSNHFGDLIVQIICRGFFSLYVFMVEYHVIQKRRHTIIARGRQFQEKLRLPQCIRPFSDQDPGMLDSDMRRAATVFGFSWLFSTIGLWVGIPIKGTILDPIIIGLVFVNPICMICIVWLDLVLAKRYRLRYLRRTGRVLGGAEPGIGHQWPVGFHVRITYQLRRVKELLDEPIHAWSRLLGAVCVGGTLAEHGWPANHMREGP</sequence>
<name>A0A9P9L4N8_FUSSL</name>
<proteinExistence type="predicted"/>